<evidence type="ECO:0000313" key="3">
    <source>
        <dbReference type="Proteomes" id="UP000033740"/>
    </source>
</evidence>
<gene>
    <name evidence="2" type="ORF">RS86_00589</name>
</gene>
<keyword evidence="1" id="KW-1133">Transmembrane helix</keyword>
<organism evidence="2 3">
    <name type="scientific">Microbacterium azadirachtae</name>
    <dbReference type="NCBI Taxonomy" id="582680"/>
    <lineage>
        <taxon>Bacteria</taxon>
        <taxon>Bacillati</taxon>
        <taxon>Actinomycetota</taxon>
        <taxon>Actinomycetes</taxon>
        <taxon>Micrococcales</taxon>
        <taxon>Microbacteriaceae</taxon>
        <taxon>Microbacterium</taxon>
    </lineage>
</organism>
<dbReference type="AlphaFoldDB" id="A0A0F0LUX8"/>
<reference evidence="2 3" key="1">
    <citation type="submission" date="2015-02" db="EMBL/GenBank/DDBJ databases">
        <title>Draft genome sequences of ten Microbacterium spp. with emphasis on heavy metal contaminated environments.</title>
        <authorList>
            <person name="Corretto E."/>
        </authorList>
    </citation>
    <scope>NUCLEOTIDE SEQUENCE [LARGE SCALE GENOMIC DNA]</scope>
    <source>
        <strain evidence="2 3">ARN176</strain>
    </source>
</reference>
<accession>A0A0F0LUX8</accession>
<protein>
    <submittedName>
        <fullName evidence="2">Uncharacterized protein</fullName>
    </submittedName>
</protein>
<dbReference type="PATRIC" id="fig|582680.6.peg.606"/>
<dbReference type="EMBL" id="JYIX01000024">
    <property type="protein sequence ID" value="KJL35206.1"/>
    <property type="molecule type" value="Genomic_DNA"/>
</dbReference>
<sequence>MLLALLLFFGLANLGTAFSIGAFVLPVVLGAVLLIWPKTRGIGVGVLIISAAAWLVVIGPCLGMLNGL</sequence>
<feature type="transmembrane region" description="Helical" evidence="1">
    <location>
        <begin position="41"/>
        <end position="65"/>
    </location>
</feature>
<name>A0A0F0LUX8_9MICO</name>
<comment type="caution">
    <text evidence="2">The sequence shown here is derived from an EMBL/GenBank/DDBJ whole genome shotgun (WGS) entry which is preliminary data.</text>
</comment>
<proteinExistence type="predicted"/>
<evidence type="ECO:0000256" key="1">
    <source>
        <dbReference type="SAM" id="Phobius"/>
    </source>
</evidence>
<dbReference type="Proteomes" id="UP000033740">
    <property type="component" value="Unassembled WGS sequence"/>
</dbReference>
<keyword evidence="1" id="KW-0812">Transmembrane</keyword>
<keyword evidence="3" id="KW-1185">Reference proteome</keyword>
<keyword evidence="1" id="KW-0472">Membrane</keyword>
<evidence type="ECO:0000313" key="2">
    <source>
        <dbReference type="EMBL" id="KJL35206.1"/>
    </source>
</evidence>
<dbReference type="STRING" id="582680.RS86_00589"/>